<dbReference type="EMBL" id="MU003765">
    <property type="protein sequence ID" value="KAF2726165.1"/>
    <property type="molecule type" value="Genomic_DNA"/>
</dbReference>
<dbReference type="AlphaFoldDB" id="A0A9P4UVG9"/>
<gene>
    <name evidence="2" type="ORF">K431DRAFT_280188</name>
</gene>
<dbReference type="Proteomes" id="UP000799441">
    <property type="component" value="Unassembled WGS sequence"/>
</dbReference>
<evidence type="ECO:0000256" key="1">
    <source>
        <dbReference type="SAM" id="MobiDB-lite"/>
    </source>
</evidence>
<comment type="caution">
    <text evidence="2">The sequence shown here is derived from an EMBL/GenBank/DDBJ whole genome shotgun (WGS) entry which is preliminary data.</text>
</comment>
<feature type="region of interest" description="Disordered" evidence="1">
    <location>
        <begin position="1"/>
        <end position="27"/>
    </location>
</feature>
<reference evidence="2" key="1">
    <citation type="journal article" date="2020" name="Stud. Mycol.">
        <title>101 Dothideomycetes genomes: a test case for predicting lifestyles and emergence of pathogens.</title>
        <authorList>
            <person name="Haridas S."/>
            <person name="Albert R."/>
            <person name="Binder M."/>
            <person name="Bloem J."/>
            <person name="Labutti K."/>
            <person name="Salamov A."/>
            <person name="Andreopoulos B."/>
            <person name="Baker S."/>
            <person name="Barry K."/>
            <person name="Bills G."/>
            <person name="Bluhm B."/>
            <person name="Cannon C."/>
            <person name="Castanera R."/>
            <person name="Culley D."/>
            <person name="Daum C."/>
            <person name="Ezra D."/>
            <person name="Gonzalez J."/>
            <person name="Henrissat B."/>
            <person name="Kuo A."/>
            <person name="Liang C."/>
            <person name="Lipzen A."/>
            <person name="Lutzoni F."/>
            <person name="Magnuson J."/>
            <person name="Mondo S."/>
            <person name="Nolan M."/>
            <person name="Ohm R."/>
            <person name="Pangilinan J."/>
            <person name="Park H.-J."/>
            <person name="Ramirez L."/>
            <person name="Alfaro M."/>
            <person name="Sun H."/>
            <person name="Tritt A."/>
            <person name="Yoshinaga Y."/>
            <person name="Zwiers L.-H."/>
            <person name="Turgeon B."/>
            <person name="Goodwin S."/>
            <person name="Spatafora J."/>
            <person name="Crous P."/>
            <person name="Grigoriev I."/>
        </authorList>
    </citation>
    <scope>NUCLEOTIDE SEQUENCE</scope>
    <source>
        <strain evidence="2">CBS 116435</strain>
    </source>
</reference>
<keyword evidence="3" id="KW-1185">Reference proteome</keyword>
<proteinExistence type="predicted"/>
<evidence type="ECO:0000313" key="3">
    <source>
        <dbReference type="Proteomes" id="UP000799441"/>
    </source>
</evidence>
<feature type="region of interest" description="Disordered" evidence="1">
    <location>
        <begin position="66"/>
        <end position="85"/>
    </location>
</feature>
<accession>A0A9P4UVG9</accession>
<organism evidence="2 3">
    <name type="scientific">Polychaeton citri CBS 116435</name>
    <dbReference type="NCBI Taxonomy" id="1314669"/>
    <lineage>
        <taxon>Eukaryota</taxon>
        <taxon>Fungi</taxon>
        <taxon>Dikarya</taxon>
        <taxon>Ascomycota</taxon>
        <taxon>Pezizomycotina</taxon>
        <taxon>Dothideomycetes</taxon>
        <taxon>Dothideomycetidae</taxon>
        <taxon>Capnodiales</taxon>
        <taxon>Capnodiaceae</taxon>
        <taxon>Polychaeton</taxon>
    </lineage>
</organism>
<evidence type="ECO:0000313" key="2">
    <source>
        <dbReference type="EMBL" id="KAF2726165.1"/>
    </source>
</evidence>
<sequence length="187" mass="19998">MPRPHSSSSSSSSDSSNSSSSTSASTSTTAAAVAHHTAWTTQYSPYGRALASEANDGLIDRSLPTAPRVLANPSHPVPHRLPAAPGEKKPWRTLVGAHPARLPIQSCLPLCPLQPFFFPHLPLCIGGKEAPRILIASISLPPAIQGHHLVRWCVRLLTLSLLSFDTPPCCVVTRHHFTAQGRHSTAF</sequence>
<name>A0A9P4UVG9_9PEZI</name>
<protein>
    <submittedName>
        <fullName evidence="2">Uncharacterized protein</fullName>
    </submittedName>
</protein>